<dbReference type="AlphaFoldDB" id="A0A4C1YBF6"/>
<dbReference type="EMBL" id="BGZK01001153">
    <property type="protein sequence ID" value="GBP72673.1"/>
    <property type="molecule type" value="Genomic_DNA"/>
</dbReference>
<sequence>MVVDNRSGLNVCLGARKRSEHITLVICVTMFPNTSYYLGVRAAARCLCAGVSQIAPKDGDVNETAADHCREPAFRADAPTPPYRGDPRPRRYSIPGPSLGTATKSECKRCQRTFSFLGAHSGPVWVGGCSRRSHQCDEDWASASIVWQRWCRRHRAREGLAE</sequence>
<organism evidence="2 3">
    <name type="scientific">Eumeta variegata</name>
    <name type="common">Bagworm moth</name>
    <name type="synonym">Eumeta japonica</name>
    <dbReference type="NCBI Taxonomy" id="151549"/>
    <lineage>
        <taxon>Eukaryota</taxon>
        <taxon>Metazoa</taxon>
        <taxon>Ecdysozoa</taxon>
        <taxon>Arthropoda</taxon>
        <taxon>Hexapoda</taxon>
        <taxon>Insecta</taxon>
        <taxon>Pterygota</taxon>
        <taxon>Neoptera</taxon>
        <taxon>Endopterygota</taxon>
        <taxon>Lepidoptera</taxon>
        <taxon>Glossata</taxon>
        <taxon>Ditrysia</taxon>
        <taxon>Tineoidea</taxon>
        <taxon>Psychidae</taxon>
        <taxon>Oiketicinae</taxon>
        <taxon>Eumeta</taxon>
    </lineage>
</organism>
<proteinExistence type="predicted"/>
<evidence type="ECO:0000256" key="1">
    <source>
        <dbReference type="SAM" id="MobiDB-lite"/>
    </source>
</evidence>
<dbReference type="Proteomes" id="UP000299102">
    <property type="component" value="Unassembled WGS sequence"/>
</dbReference>
<reference evidence="2 3" key="1">
    <citation type="journal article" date="2019" name="Commun. Biol.">
        <title>The bagworm genome reveals a unique fibroin gene that provides high tensile strength.</title>
        <authorList>
            <person name="Kono N."/>
            <person name="Nakamura H."/>
            <person name="Ohtoshi R."/>
            <person name="Tomita M."/>
            <person name="Numata K."/>
            <person name="Arakawa K."/>
        </authorList>
    </citation>
    <scope>NUCLEOTIDE SEQUENCE [LARGE SCALE GENOMIC DNA]</scope>
</reference>
<comment type="caution">
    <text evidence="2">The sequence shown here is derived from an EMBL/GenBank/DDBJ whole genome shotgun (WGS) entry which is preliminary data.</text>
</comment>
<evidence type="ECO:0000313" key="2">
    <source>
        <dbReference type="EMBL" id="GBP72673.1"/>
    </source>
</evidence>
<name>A0A4C1YBF6_EUMVA</name>
<evidence type="ECO:0000313" key="3">
    <source>
        <dbReference type="Proteomes" id="UP000299102"/>
    </source>
</evidence>
<protein>
    <submittedName>
        <fullName evidence="2">Uncharacterized protein</fullName>
    </submittedName>
</protein>
<keyword evidence="3" id="KW-1185">Reference proteome</keyword>
<accession>A0A4C1YBF6</accession>
<gene>
    <name evidence="2" type="ORF">EVAR_52150_1</name>
</gene>
<feature type="region of interest" description="Disordered" evidence="1">
    <location>
        <begin position="74"/>
        <end position="95"/>
    </location>
</feature>